<feature type="transmembrane region" description="Helical" evidence="2">
    <location>
        <begin position="161"/>
        <end position="179"/>
    </location>
</feature>
<feature type="compositionally biased region" description="Polar residues" evidence="1">
    <location>
        <begin position="87"/>
        <end position="107"/>
    </location>
</feature>
<sequence length="267" mass="29167">MTLKTVEVLAPSNLPEGYVFDATVDGVTFAVTVPKGGVEEGQPIRVAYPVPSAPILVAATPIVETPITSSFVQPDGTRVTETKHPDGTSTVIRETPRIQGSSESQPLAPTGRFRNGMCDCFEVFCSGRFWMACCCIGCYMGQIMQRFKLNPFGAPGNYQNTCLICTVAFTILIAVSWILTAAANVNLNLIVLIWMTIAIALTHREFRKKYLIPPKCCGESCWGDCCCALWCGCCLAIQMDRHTHDEKIYKYQCCTNTGLSQGAPEIV</sequence>
<keyword evidence="4" id="KW-1185">Reference proteome</keyword>
<dbReference type="Proteomes" id="UP000198406">
    <property type="component" value="Unassembled WGS sequence"/>
</dbReference>
<evidence type="ECO:0000313" key="3">
    <source>
        <dbReference type="EMBL" id="GAX27871.1"/>
    </source>
</evidence>
<evidence type="ECO:0008006" key="5">
    <source>
        <dbReference type="Google" id="ProtNLM"/>
    </source>
</evidence>
<comment type="caution">
    <text evidence="3">The sequence shown here is derived from an EMBL/GenBank/DDBJ whole genome shotgun (WGS) entry which is preliminary data.</text>
</comment>
<feature type="transmembrane region" description="Helical" evidence="2">
    <location>
        <begin position="121"/>
        <end position="140"/>
    </location>
</feature>
<accession>A0A1Z5KPD9</accession>
<name>A0A1Z5KPD9_FISSO</name>
<keyword evidence="2" id="KW-0472">Membrane</keyword>
<reference evidence="3 4" key="1">
    <citation type="journal article" date="2015" name="Plant Cell">
        <title>Oil accumulation by the oleaginous diatom Fistulifera solaris as revealed by the genome and transcriptome.</title>
        <authorList>
            <person name="Tanaka T."/>
            <person name="Maeda Y."/>
            <person name="Veluchamy A."/>
            <person name="Tanaka M."/>
            <person name="Abida H."/>
            <person name="Marechal E."/>
            <person name="Bowler C."/>
            <person name="Muto M."/>
            <person name="Sunaga Y."/>
            <person name="Tanaka M."/>
            <person name="Yoshino T."/>
            <person name="Taniguchi T."/>
            <person name="Fukuda Y."/>
            <person name="Nemoto M."/>
            <person name="Matsumoto M."/>
            <person name="Wong P.S."/>
            <person name="Aburatani S."/>
            <person name="Fujibuchi W."/>
        </authorList>
    </citation>
    <scope>NUCLEOTIDE SEQUENCE [LARGE SCALE GENOMIC DNA]</scope>
    <source>
        <strain evidence="3 4">JPCC DA0580</strain>
    </source>
</reference>
<evidence type="ECO:0000313" key="4">
    <source>
        <dbReference type="Proteomes" id="UP000198406"/>
    </source>
</evidence>
<feature type="transmembrane region" description="Helical" evidence="2">
    <location>
        <begin position="185"/>
        <end position="202"/>
    </location>
</feature>
<evidence type="ECO:0000256" key="2">
    <source>
        <dbReference type="SAM" id="Phobius"/>
    </source>
</evidence>
<dbReference type="InterPro" id="IPR006461">
    <property type="entry name" value="PLAC_motif_containing"/>
</dbReference>
<proteinExistence type="predicted"/>
<dbReference type="EMBL" id="BDSP01000259">
    <property type="protein sequence ID" value="GAX27871.1"/>
    <property type="molecule type" value="Genomic_DNA"/>
</dbReference>
<protein>
    <recommendedName>
        <fullName evidence="5">PLAC8 family protein</fullName>
    </recommendedName>
</protein>
<evidence type="ECO:0000256" key="1">
    <source>
        <dbReference type="SAM" id="MobiDB-lite"/>
    </source>
</evidence>
<keyword evidence="2" id="KW-1133">Transmembrane helix</keyword>
<dbReference type="Pfam" id="PF04749">
    <property type="entry name" value="PLAC8"/>
    <property type="match status" value="1"/>
</dbReference>
<dbReference type="InParanoid" id="A0A1Z5KPD9"/>
<gene>
    <name evidence="3" type="ORF">FisN_13Hh017</name>
</gene>
<keyword evidence="2" id="KW-0812">Transmembrane</keyword>
<feature type="region of interest" description="Disordered" evidence="1">
    <location>
        <begin position="74"/>
        <end position="108"/>
    </location>
</feature>
<dbReference type="AlphaFoldDB" id="A0A1Z5KPD9"/>
<dbReference type="OrthoDB" id="54857at2759"/>
<organism evidence="3 4">
    <name type="scientific">Fistulifera solaris</name>
    <name type="common">Oleaginous diatom</name>
    <dbReference type="NCBI Taxonomy" id="1519565"/>
    <lineage>
        <taxon>Eukaryota</taxon>
        <taxon>Sar</taxon>
        <taxon>Stramenopiles</taxon>
        <taxon>Ochrophyta</taxon>
        <taxon>Bacillariophyta</taxon>
        <taxon>Bacillariophyceae</taxon>
        <taxon>Bacillariophycidae</taxon>
        <taxon>Naviculales</taxon>
        <taxon>Naviculaceae</taxon>
        <taxon>Fistulifera</taxon>
    </lineage>
</organism>